<dbReference type="Pfam" id="PF00403">
    <property type="entry name" value="HMA"/>
    <property type="match status" value="1"/>
</dbReference>
<dbReference type="Proteomes" id="UP000319557">
    <property type="component" value="Chromosome"/>
</dbReference>
<accession>A0A517M7C1</accession>
<organism evidence="2 3">
    <name type="scientific">Rosistilla ulvae</name>
    <dbReference type="NCBI Taxonomy" id="1930277"/>
    <lineage>
        <taxon>Bacteria</taxon>
        <taxon>Pseudomonadati</taxon>
        <taxon>Planctomycetota</taxon>
        <taxon>Planctomycetia</taxon>
        <taxon>Pirellulales</taxon>
        <taxon>Pirellulaceae</taxon>
        <taxon>Rosistilla</taxon>
    </lineage>
</organism>
<dbReference type="InterPro" id="IPR036163">
    <property type="entry name" value="HMA_dom_sf"/>
</dbReference>
<gene>
    <name evidence="2" type="ORF">EC9_49790</name>
</gene>
<dbReference type="KEGG" id="ruv:EC9_49790"/>
<dbReference type="GO" id="GO:0046872">
    <property type="term" value="F:metal ion binding"/>
    <property type="evidence" value="ECO:0007669"/>
    <property type="project" value="InterPro"/>
</dbReference>
<name>A0A517M7C1_9BACT</name>
<evidence type="ECO:0000259" key="1">
    <source>
        <dbReference type="PROSITE" id="PS50846"/>
    </source>
</evidence>
<dbReference type="SUPFAM" id="SSF55008">
    <property type="entry name" value="HMA, heavy metal-associated domain"/>
    <property type="match status" value="1"/>
</dbReference>
<dbReference type="RefSeq" id="WP_218934387.1">
    <property type="nucleotide sequence ID" value="NZ_CP036261.1"/>
</dbReference>
<dbReference type="Gene3D" id="3.30.70.100">
    <property type="match status" value="1"/>
</dbReference>
<evidence type="ECO:0000313" key="3">
    <source>
        <dbReference type="Proteomes" id="UP000319557"/>
    </source>
</evidence>
<keyword evidence="3" id="KW-1185">Reference proteome</keyword>
<dbReference type="AlphaFoldDB" id="A0A517M7C1"/>
<sequence>MRFMVYVVAVLIAAGIVFVMGKPTETAQPSDSNVASSTTLAVDTGSDVDVQSVALSVPGMHCAFGCYPTVKEALESVDGVQGVELAKQKSETELDNKTVFVTYSNAFNLETALAKLEKAGFDATKIDAN</sequence>
<dbReference type="CDD" id="cd00371">
    <property type="entry name" value="HMA"/>
    <property type="match status" value="1"/>
</dbReference>
<feature type="domain" description="HMA" evidence="1">
    <location>
        <begin position="51"/>
        <end position="124"/>
    </location>
</feature>
<evidence type="ECO:0000313" key="2">
    <source>
        <dbReference type="EMBL" id="QDS90763.1"/>
    </source>
</evidence>
<reference evidence="2 3" key="1">
    <citation type="submission" date="2019-02" db="EMBL/GenBank/DDBJ databases">
        <title>Deep-cultivation of Planctomycetes and their phenomic and genomic characterization uncovers novel biology.</title>
        <authorList>
            <person name="Wiegand S."/>
            <person name="Jogler M."/>
            <person name="Boedeker C."/>
            <person name="Pinto D."/>
            <person name="Vollmers J."/>
            <person name="Rivas-Marin E."/>
            <person name="Kohn T."/>
            <person name="Peeters S.H."/>
            <person name="Heuer A."/>
            <person name="Rast P."/>
            <person name="Oberbeckmann S."/>
            <person name="Bunk B."/>
            <person name="Jeske O."/>
            <person name="Meyerdierks A."/>
            <person name="Storesund J.E."/>
            <person name="Kallscheuer N."/>
            <person name="Luecker S."/>
            <person name="Lage O.M."/>
            <person name="Pohl T."/>
            <person name="Merkel B.J."/>
            <person name="Hornburger P."/>
            <person name="Mueller R.-W."/>
            <person name="Bruemmer F."/>
            <person name="Labrenz M."/>
            <person name="Spormann A.M."/>
            <person name="Op den Camp H."/>
            <person name="Overmann J."/>
            <person name="Amann R."/>
            <person name="Jetten M.S.M."/>
            <person name="Mascher T."/>
            <person name="Medema M.H."/>
            <person name="Devos D.P."/>
            <person name="Kaster A.-K."/>
            <person name="Ovreas L."/>
            <person name="Rohde M."/>
            <person name="Galperin M.Y."/>
            <person name="Jogler C."/>
        </authorList>
    </citation>
    <scope>NUCLEOTIDE SEQUENCE [LARGE SCALE GENOMIC DNA]</scope>
    <source>
        <strain evidence="2 3">EC9</strain>
    </source>
</reference>
<protein>
    <recommendedName>
        <fullName evidence="1">HMA domain-containing protein</fullName>
    </recommendedName>
</protein>
<proteinExistence type="predicted"/>
<dbReference type="EMBL" id="CP036261">
    <property type="protein sequence ID" value="QDS90763.1"/>
    <property type="molecule type" value="Genomic_DNA"/>
</dbReference>
<dbReference type="InterPro" id="IPR006121">
    <property type="entry name" value="HMA_dom"/>
</dbReference>
<dbReference type="PROSITE" id="PS50846">
    <property type="entry name" value="HMA_2"/>
    <property type="match status" value="1"/>
</dbReference>